<dbReference type="Gene3D" id="1.20.120.1630">
    <property type="match status" value="1"/>
</dbReference>
<keyword evidence="6" id="KW-0808">Transferase</keyword>
<keyword evidence="2 5" id="KW-0812">Transmembrane</keyword>
<dbReference type="EMBL" id="LT629751">
    <property type="protein sequence ID" value="SDT18343.1"/>
    <property type="molecule type" value="Genomic_DNA"/>
</dbReference>
<evidence type="ECO:0000256" key="4">
    <source>
        <dbReference type="ARBA" id="ARBA00023136"/>
    </source>
</evidence>
<keyword evidence="6" id="KW-0489">Methyltransferase</keyword>
<dbReference type="GO" id="GO:0012505">
    <property type="term" value="C:endomembrane system"/>
    <property type="evidence" value="ECO:0007669"/>
    <property type="project" value="UniProtKB-SubCell"/>
</dbReference>
<dbReference type="Pfam" id="PF04191">
    <property type="entry name" value="PEMT"/>
    <property type="match status" value="1"/>
</dbReference>
<accession>A0A1H1YA71</accession>
<keyword evidence="4 5" id="KW-0472">Membrane</keyword>
<dbReference type="PANTHER" id="PTHR12714">
    <property type="entry name" value="PROTEIN-S ISOPRENYLCYSTEINE O-METHYLTRANSFERASE"/>
    <property type="match status" value="1"/>
</dbReference>
<feature type="transmembrane region" description="Helical" evidence="5">
    <location>
        <begin position="93"/>
        <end position="119"/>
    </location>
</feature>
<keyword evidence="7" id="KW-1185">Reference proteome</keyword>
<evidence type="ECO:0000256" key="2">
    <source>
        <dbReference type="ARBA" id="ARBA00022692"/>
    </source>
</evidence>
<gene>
    <name evidence="6" type="ORF">SAMN05216221_3717</name>
</gene>
<dbReference type="OrthoDB" id="9811969at2"/>
<evidence type="ECO:0000313" key="6">
    <source>
        <dbReference type="EMBL" id="SDT18343.1"/>
    </source>
</evidence>
<dbReference type="PANTHER" id="PTHR12714:SF24">
    <property type="entry name" value="SLR1182 PROTEIN"/>
    <property type="match status" value="1"/>
</dbReference>
<proteinExistence type="predicted"/>
<feature type="transmembrane region" description="Helical" evidence="5">
    <location>
        <begin position="38"/>
        <end position="58"/>
    </location>
</feature>
<dbReference type="AlphaFoldDB" id="A0A1H1YA71"/>
<dbReference type="Proteomes" id="UP000243359">
    <property type="component" value="Chromosome I"/>
</dbReference>
<protein>
    <submittedName>
        <fullName evidence="6">Protein-S-isoprenylcysteine O-methyltransferase Ste14</fullName>
    </submittedName>
</protein>
<sequence length="150" mass="16567">MPLLIPPPLLVALFGYAMWLLAGHLPLGGFAFAGQRPLAGLVLLAALALMAAAAWSLFRARTTVNPLRPERASQLVTSGVFAYSRNPIYLGDALILLALAIGFGNAANFLLLPLFVWFIGRFQIRAEEHALQRLFGDEYRAYCARVRRWL</sequence>
<dbReference type="STRING" id="1392877.SAMN05216221_3717"/>
<evidence type="ECO:0000256" key="1">
    <source>
        <dbReference type="ARBA" id="ARBA00004127"/>
    </source>
</evidence>
<dbReference type="InterPro" id="IPR007318">
    <property type="entry name" value="Phopholipid_MeTrfase"/>
</dbReference>
<dbReference type="GO" id="GO:0032259">
    <property type="term" value="P:methylation"/>
    <property type="evidence" value="ECO:0007669"/>
    <property type="project" value="UniProtKB-KW"/>
</dbReference>
<name>A0A1H1YA71_9PSED</name>
<comment type="subcellular location">
    <subcellularLocation>
        <location evidence="1">Endomembrane system</location>
        <topology evidence="1">Multi-pass membrane protein</topology>
    </subcellularLocation>
</comment>
<dbReference type="GO" id="GO:0008168">
    <property type="term" value="F:methyltransferase activity"/>
    <property type="evidence" value="ECO:0007669"/>
    <property type="project" value="UniProtKB-KW"/>
</dbReference>
<organism evidence="6 7">
    <name type="scientific">Pseudomonas oryzae</name>
    <dbReference type="NCBI Taxonomy" id="1392877"/>
    <lineage>
        <taxon>Bacteria</taxon>
        <taxon>Pseudomonadati</taxon>
        <taxon>Pseudomonadota</taxon>
        <taxon>Gammaproteobacteria</taxon>
        <taxon>Pseudomonadales</taxon>
        <taxon>Pseudomonadaceae</taxon>
        <taxon>Pseudomonas</taxon>
    </lineage>
</organism>
<evidence type="ECO:0000256" key="5">
    <source>
        <dbReference type="SAM" id="Phobius"/>
    </source>
</evidence>
<feature type="transmembrane region" description="Helical" evidence="5">
    <location>
        <begin position="12"/>
        <end position="31"/>
    </location>
</feature>
<keyword evidence="3 5" id="KW-1133">Transmembrane helix</keyword>
<reference evidence="7" key="1">
    <citation type="submission" date="2016-10" db="EMBL/GenBank/DDBJ databases">
        <authorList>
            <person name="Varghese N."/>
            <person name="Submissions S."/>
        </authorList>
    </citation>
    <scope>NUCLEOTIDE SEQUENCE [LARGE SCALE GENOMIC DNA]</scope>
    <source>
        <strain evidence="7">KCTC 32247</strain>
    </source>
</reference>
<evidence type="ECO:0000256" key="3">
    <source>
        <dbReference type="ARBA" id="ARBA00022989"/>
    </source>
</evidence>
<evidence type="ECO:0000313" key="7">
    <source>
        <dbReference type="Proteomes" id="UP000243359"/>
    </source>
</evidence>
<dbReference type="RefSeq" id="WP_090351213.1">
    <property type="nucleotide sequence ID" value="NZ_LT629751.1"/>
</dbReference>